<protein>
    <submittedName>
        <fullName evidence="1">Uncharacterized protein</fullName>
    </submittedName>
</protein>
<name>A0AA39CMQ8_9EURO</name>
<dbReference type="EMBL" id="JAPDRK010000004">
    <property type="protein sequence ID" value="KAJ9613521.1"/>
    <property type="molecule type" value="Genomic_DNA"/>
</dbReference>
<proteinExistence type="predicted"/>
<evidence type="ECO:0000313" key="2">
    <source>
        <dbReference type="Proteomes" id="UP001172673"/>
    </source>
</evidence>
<dbReference type="AlphaFoldDB" id="A0AA39CMQ8"/>
<sequence length="280" mass="31877">MNWSKVEELALLGYWRNDMASFLNSTTSVLTGLRRLELEGGCSGAMLQLVQNLRNNSLTHVTWRGCHNPDLPSIVQESQGSFLQHLDVHIVETTHVESPAFSASELEPLRHMSNLTYLALNVARNGTWPFETLSGISRIPSLRTADVWVDIASTCRKQKENNYWSEQDSACVGEDQFLLPFINETSTLEVFKYLRANKVGHELTNVTFWGGDWSRAWDGPIYSPPWIEHRRTKVVCSVKDEIALGEATCTVIEGANYWKSIGRRYWEYVDDDDAVNEYIV</sequence>
<comment type="caution">
    <text evidence="1">The sequence shown here is derived from an EMBL/GenBank/DDBJ whole genome shotgun (WGS) entry which is preliminary data.</text>
</comment>
<gene>
    <name evidence="1" type="ORF">H2200_003463</name>
</gene>
<reference evidence="1" key="1">
    <citation type="submission" date="2022-10" db="EMBL/GenBank/DDBJ databases">
        <title>Culturing micro-colonial fungi from biological soil crusts in the Mojave desert and describing Neophaeococcomyces mojavensis, and introducing the new genera and species Taxawa tesnikishii.</title>
        <authorList>
            <person name="Kurbessoian T."/>
            <person name="Stajich J.E."/>
        </authorList>
    </citation>
    <scope>NUCLEOTIDE SEQUENCE</scope>
    <source>
        <strain evidence="1">TK_41</strain>
    </source>
</reference>
<evidence type="ECO:0000313" key="1">
    <source>
        <dbReference type="EMBL" id="KAJ9613521.1"/>
    </source>
</evidence>
<organism evidence="1 2">
    <name type="scientific">Cladophialophora chaetospira</name>
    <dbReference type="NCBI Taxonomy" id="386627"/>
    <lineage>
        <taxon>Eukaryota</taxon>
        <taxon>Fungi</taxon>
        <taxon>Dikarya</taxon>
        <taxon>Ascomycota</taxon>
        <taxon>Pezizomycotina</taxon>
        <taxon>Eurotiomycetes</taxon>
        <taxon>Chaetothyriomycetidae</taxon>
        <taxon>Chaetothyriales</taxon>
        <taxon>Herpotrichiellaceae</taxon>
        <taxon>Cladophialophora</taxon>
    </lineage>
</organism>
<accession>A0AA39CMQ8</accession>
<dbReference type="Proteomes" id="UP001172673">
    <property type="component" value="Unassembled WGS sequence"/>
</dbReference>
<keyword evidence="2" id="KW-1185">Reference proteome</keyword>